<evidence type="ECO:0000313" key="4">
    <source>
        <dbReference type="Proteomes" id="UP001152759"/>
    </source>
</evidence>
<dbReference type="Gene3D" id="1.25.40.10">
    <property type="entry name" value="Tetratricopeptide repeat domain"/>
    <property type="match status" value="1"/>
</dbReference>
<evidence type="ECO:0000313" key="3">
    <source>
        <dbReference type="EMBL" id="CAH0385254.1"/>
    </source>
</evidence>
<dbReference type="KEGG" id="btab:109035936"/>
<proteinExistence type="inferred from homology"/>
<protein>
    <recommendedName>
        <fullName evidence="5">Cytochrome c oxidase assembly factor 7</fullName>
    </recommendedName>
</protein>
<name>A0A9P0F284_BEMTA</name>
<evidence type="ECO:0000256" key="1">
    <source>
        <dbReference type="ARBA" id="ARBA00008486"/>
    </source>
</evidence>
<dbReference type="PANTHER" id="PTHR13891:SF1">
    <property type="entry name" value="CYTOCHROME C OXIDASE ASSEMBLY FACTOR 7"/>
    <property type="match status" value="1"/>
</dbReference>
<evidence type="ECO:0008006" key="5">
    <source>
        <dbReference type="Google" id="ProtNLM"/>
    </source>
</evidence>
<dbReference type="PANTHER" id="PTHR13891">
    <property type="entry name" value="CYTOCHROME C OXIDASE ASSEMBLY FACTOR 7"/>
    <property type="match status" value="1"/>
</dbReference>
<evidence type="ECO:0000256" key="2">
    <source>
        <dbReference type="ARBA" id="ARBA00022737"/>
    </source>
</evidence>
<dbReference type="InterPro" id="IPR040239">
    <property type="entry name" value="HcpB-like"/>
</dbReference>
<dbReference type="InterPro" id="IPR006597">
    <property type="entry name" value="Sel1-like"/>
</dbReference>
<comment type="similarity">
    <text evidence="1">Belongs to the hcp beta-lactamase family.</text>
</comment>
<dbReference type="SUPFAM" id="SSF81901">
    <property type="entry name" value="HCP-like"/>
    <property type="match status" value="1"/>
</dbReference>
<keyword evidence="4" id="KW-1185">Reference proteome</keyword>
<dbReference type="OrthoDB" id="272077at2759"/>
<dbReference type="Proteomes" id="UP001152759">
    <property type="component" value="Chromosome 2"/>
</dbReference>
<dbReference type="InterPro" id="IPR011990">
    <property type="entry name" value="TPR-like_helical_dom_sf"/>
</dbReference>
<gene>
    <name evidence="3" type="ORF">BEMITA_LOCUS4502</name>
</gene>
<keyword evidence="2" id="KW-0677">Repeat</keyword>
<dbReference type="AlphaFoldDB" id="A0A9P0F284"/>
<dbReference type="EMBL" id="OU963863">
    <property type="protein sequence ID" value="CAH0385254.1"/>
    <property type="molecule type" value="Genomic_DNA"/>
</dbReference>
<dbReference type="GO" id="GO:0005758">
    <property type="term" value="C:mitochondrial intermembrane space"/>
    <property type="evidence" value="ECO:0007669"/>
    <property type="project" value="TreeGrafter"/>
</dbReference>
<sequence>MSSAYDFKKEEDVKTFIKNLGIEYRYGCYRENNPEACHLLGDYLESVEKKSEQASELYKKNCDENNYGHSCRKYGAYLIKGEKIDNPAQLALSTEYSSKGCDLGRLDSCVLAGRCGIKLIENKDKSAPESAYSKYIDYLVKSCEVEHSKQEEGCFALGSFYLNMLNFKKAVDPLLRACEMENPYACANLSVMYRKGNGVVPSPELEEKYKVRAKEIWKDMSKERPRTKFQEGLETS</sequence>
<organism evidence="3 4">
    <name type="scientific">Bemisia tabaci</name>
    <name type="common">Sweetpotato whitefly</name>
    <name type="synonym">Aleurodes tabaci</name>
    <dbReference type="NCBI Taxonomy" id="7038"/>
    <lineage>
        <taxon>Eukaryota</taxon>
        <taxon>Metazoa</taxon>
        <taxon>Ecdysozoa</taxon>
        <taxon>Arthropoda</taxon>
        <taxon>Hexapoda</taxon>
        <taxon>Insecta</taxon>
        <taxon>Pterygota</taxon>
        <taxon>Neoptera</taxon>
        <taxon>Paraneoptera</taxon>
        <taxon>Hemiptera</taxon>
        <taxon>Sternorrhyncha</taxon>
        <taxon>Aleyrodoidea</taxon>
        <taxon>Aleyrodidae</taxon>
        <taxon>Aleyrodinae</taxon>
        <taxon>Bemisia</taxon>
    </lineage>
</organism>
<accession>A0A9P0F284</accession>
<reference evidence="3" key="1">
    <citation type="submission" date="2021-12" db="EMBL/GenBank/DDBJ databases">
        <authorList>
            <person name="King R."/>
        </authorList>
    </citation>
    <scope>NUCLEOTIDE SEQUENCE</scope>
</reference>
<dbReference type="SMART" id="SM00671">
    <property type="entry name" value="SEL1"/>
    <property type="match status" value="3"/>
</dbReference>